<comment type="caution">
    <text evidence="3">The sequence shown here is derived from an EMBL/GenBank/DDBJ whole genome shotgun (WGS) entry which is preliminary data.</text>
</comment>
<dbReference type="InterPro" id="IPR011990">
    <property type="entry name" value="TPR-like_helical_dom_sf"/>
</dbReference>
<evidence type="ECO:0008006" key="5">
    <source>
        <dbReference type="Google" id="ProtNLM"/>
    </source>
</evidence>
<evidence type="ECO:0000256" key="2">
    <source>
        <dbReference type="SAM" id="SignalP"/>
    </source>
</evidence>
<sequence>MKYVALYTVFLLLFFIVSTEALGQPGTTIDIKKPEKYENRTLTSEKSGDKKFSFPKKLTQNAFTHYNYYFNANNILNNIVAEAKKNFIDDYTRLLPFYNYTLEETSTNSEIDSVIYKTNAGILLHDLRSDWVDNMYLLMGKAYFYRKDFDSASQVFRYINYAFAPKEEGGYDIPIGSSAANTNGSFSIATKEKNSLPQKIFATPPSRNDALLWQAKNYIATDHMGEAAGIIEILKNDPIFPARLKAELNETQAYWFYKTNLYDSAANHIISSLDNATSKQERARMEFLAAQLFQLTGNNDQAVFWYNKSASHTTDPILEVNANLNSIKAFKDSSSNLLKEKLDNLYKMAHRDKYLSNRDIIYYAIAQVELEAKNNTGAVAALKKSILNFNEDNPEQRSLSFMLLADINYDSQDYANAKNNYDSVSLADLKDEKDKARFSQRQEALTIIAANLQTLHEQDSLQHTALLPKDQRDALIKKTVRFLRKQQGLKEEPDVPFVNPAIQQQTQVNIFNTATGADWYFNNQSLKGTGYSEFKQKWGNRPNTDNWRRQAAVDAQNTATDSQDANDNGDDQTVAAGGKPAPNTDENGEITFESLLANLPITEEQLNASNDKIIEALFTNGQAFQNKLEDYPSAITAYETLMQTFPANGNAEQALFSLYYCYNKMGRTKSADSVLALLNGKYAKGQYTAKINNPKAVVTVKENVNDPATKAYNQIYNLFLEGNFEAAVQAKANADSTYGKSYRSPQLLYIEAIYYVSKKEDSTAIEVLNNLSELYGDSPLAEKASTMIDVLNRRQEIEDYLTNLQITRNDKETSLPVVDLTAVNTTIEKTEIKRETTVSKPITQLANTKVDTTSKVNNVSRYLFNANDPQYVVILLNKVAPVYINEAKNAFTRYNQTTAAGQKLEISPLKLDDNYNLVLIGPFNDAEAAIDYVDKTKPITSSRILPWLTADKYTYTILSNSNLAILKDSKDVEGYKAMLNQVLPGKF</sequence>
<dbReference type="AlphaFoldDB" id="A0A8J8FB19"/>
<proteinExistence type="predicted"/>
<gene>
    <name evidence="3" type="ORF">GD597_03240</name>
</gene>
<feature type="chain" id="PRO_5035189579" description="Tetratricopeptide repeat protein" evidence="2">
    <location>
        <begin position="24"/>
        <end position="987"/>
    </location>
</feature>
<evidence type="ECO:0000313" key="3">
    <source>
        <dbReference type="EMBL" id="NNV54460.1"/>
    </source>
</evidence>
<name>A0A8J8FB19_9BACT</name>
<organism evidence="3 4">
    <name type="scientific">Limnovirga soli</name>
    <dbReference type="NCBI Taxonomy" id="2656915"/>
    <lineage>
        <taxon>Bacteria</taxon>
        <taxon>Pseudomonadati</taxon>
        <taxon>Bacteroidota</taxon>
        <taxon>Chitinophagia</taxon>
        <taxon>Chitinophagales</taxon>
        <taxon>Chitinophagaceae</taxon>
        <taxon>Limnovirga</taxon>
    </lineage>
</organism>
<dbReference type="RefSeq" id="WP_171606382.1">
    <property type="nucleotide sequence ID" value="NZ_WHPF01000002.1"/>
</dbReference>
<dbReference type="Proteomes" id="UP000598971">
    <property type="component" value="Unassembled WGS sequence"/>
</dbReference>
<keyword evidence="2" id="KW-0732">Signal</keyword>
<feature type="signal peptide" evidence="2">
    <location>
        <begin position="1"/>
        <end position="23"/>
    </location>
</feature>
<protein>
    <recommendedName>
        <fullName evidence="5">Tetratricopeptide repeat protein</fullName>
    </recommendedName>
</protein>
<feature type="compositionally biased region" description="Polar residues" evidence="1">
    <location>
        <begin position="555"/>
        <end position="566"/>
    </location>
</feature>
<evidence type="ECO:0000313" key="4">
    <source>
        <dbReference type="Proteomes" id="UP000598971"/>
    </source>
</evidence>
<dbReference type="Gene3D" id="1.25.40.10">
    <property type="entry name" value="Tetratricopeptide repeat domain"/>
    <property type="match status" value="2"/>
</dbReference>
<accession>A0A8J8FB19</accession>
<dbReference type="EMBL" id="WHPF01000002">
    <property type="protein sequence ID" value="NNV54460.1"/>
    <property type="molecule type" value="Genomic_DNA"/>
</dbReference>
<evidence type="ECO:0000256" key="1">
    <source>
        <dbReference type="SAM" id="MobiDB-lite"/>
    </source>
</evidence>
<reference evidence="3" key="1">
    <citation type="submission" date="2019-10" db="EMBL/GenBank/DDBJ databases">
        <title>Draft genome sequence of Panacibacter sp. KCS-6.</title>
        <authorList>
            <person name="Yim K.J."/>
        </authorList>
    </citation>
    <scope>NUCLEOTIDE SEQUENCE</scope>
    <source>
        <strain evidence="3">KCS-6</strain>
    </source>
</reference>
<keyword evidence="4" id="KW-1185">Reference proteome</keyword>
<feature type="region of interest" description="Disordered" evidence="1">
    <location>
        <begin position="552"/>
        <end position="587"/>
    </location>
</feature>